<evidence type="ECO:0000259" key="6">
    <source>
        <dbReference type="PROSITE" id="PS51194"/>
    </source>
</evidence>
<dbReference type="InterPro" id="IPR014001">
    <property type="entry name" value="Helicase_ATP-bd"/>
</dbReference>
<name>A0ABR4KLZ4_9EURO</name>
<dbReference type="InterPro" id="IPR000330">
    <property type="entry name" value="SNF2_N"/>
</dbReference>
<keyword evidence="8" id="KW-1185">Reference proteome</keyword>
<dbReference type="SUPFAM" id="SSF52540">
    <property type="entry name" value="P-loop containing nucleoside triphosphate hydrolases"/>
    <property type="match status" value="2"/>
</dbReference>
<reference evidence="7 8" key="1">
    <citation type="submission" date="2024-07" db="EMBL/GenBank/DDBJ databases">
        <title>Section-level genome sequencing and comparative genomics of Aspergillus sections Usti and Cavernicolus.</title>
        <authorList>
            <consortium name="Lawrence Berkeley National Laboratory"/>
            <person name="Nybo J.L."/>
            <person name="Vesth T.C."/>
            <person name="Theobald S."/>
            <person name="Frisvad J.C."/>
            <person name="Larsen T.O."/>
            <person name="Kjaerboelling I."/>
            <person name="Rothschild-Mancinelli K."/>
            <person name="Lyhne E.K."/>
            <person name="Kogle M.E."/>
            <person name="Barry K."/>
            <person name="Clum A."/>
            <person name="Na H."/>
            <person name="Ledsgaard L."/>
            <person name="Lin J."/>
            <person name="Lipzen A."/>
            <person name="Kuo A."/>
            <person name="Riley R."/>
            <person name="Mondo S."/>
            <person name="Labutti K."/>
            <person name="Haridas S."/>
            <person name="Pangalinan J."/>
            <person name="Salamov A.A."/>
            <person name="Simmons B.A."/>
            <person name="Magnuson J.K."/>
            <person name="Chen J."/>
            <person name="Drula E."/>
            <person name="Henrissat B."/>
            <person name="Wiebenga A."/>
            <person name="Lubbers R.J."/>
            <person name="Gomes A.C."/>
            <person name="Makela M.R."/>
            <person name="Stajich J."/>
            <person name="Grigoriev I.V."/>
            <person name="Mortensen U.H."/>
            <person name="De Vries R.P."/>
            <person name="Baker S.E."/>
            <person name="Andersen M.R."/>
        </authorList>
    </citation>
    <scope>NUCLEOTIDE SEQUENCE [LARGE SCALE GENOMIC DNA]</scope>
    <source>
        <strain evidence="7 8">CBS 123904</strain>
    </source>
</reference>
<dbReference type="Gene3D" id="3.30.40.10">
    <property type="entry name" value="Zinc/RING finger domain, C3HC4 (zinc finger)"/>
    <property type="match status" value="1"/>
</dbReference>
<comment type="caution">
    <text evidence="7">The sequence shown here is derived from an EMBL/GenBank/DDBJ whole genome shotgun (WGS) entry which is preliminary data.</text>
</comment>
<dbReference type="CDD" id="cd18793">
    <property type="entry name" value="SF2_C_SNF"/>
    <property type="match status" value="1"/>
</dbReference>
<evidence type="ECO:0000256" key="1">
    <source>
        <dbReference type="ARBA" id="ARBA00022741"/>
    </source>
</evidence>
<evidence type="ECO:0000313" key="7">
    <source>
        <dbReference type="EMBL" id="KAL2853291.1"/>
    </source>
</evidence>
<dbReference type="InterPro" id="IPR049730">
    <property type="entry name" value="SNF2/RAD54-like_C"/>
</dbReference>
<organism evidence="7 8">
    <name type="scientific">Aspergillus pseudoustus</name>
    <dbReference type="NCBI Taxonomy" id="1810923"/>
    <lineage>
        <taxon>Eukaryota</taxon>
        <taxon>Fungi</taxon>
        <taxon>Dikarya</taxon>
        <taxon>Ascomycota</taxon>
        <taxon>Pezizomycotina</taxon>
        <taxon>Eurotiomycetes</taxon>
        <taxon>Eurotiomycetidae</taxon>
        <taxon>Eurotiales</taxon>
        <taxon>Aspergillaceae</taxon>
        <taxon>Aspergillus</taxon>
        <taxon>Aspergillus subgen. Nidulantes</taxon>
    </lineage>
</organism>
<dbReference type="InterPro" id="IPR027417">
    <property type="entry name" value="P-loop_NTPase"/>
</dbReference>
<dbReference type="InterPro" id="IPR013083">
    <property type="entry name" value="Znf_RING/FYVE/PHD"/>
</dbReference>
<evidence type="ECO:0000256" key="3">
    <source>
        <dbReference type="ARBA" id="ARBA00022840"/>
    </source>
</evidence>
<evidence type="ECO:0000259" key="5">
    <source>
        <dbReference type="PROSITE" id="PS51192"/>
    </source>
</evidence>
<dbReference type="SMART" id="SM00487">
    <property type="entry name" value="DEXDc"/>
    <property type="match status" value="1"/>
</dbReference>
<protein>
    <submittedName>
        <fullName evidence="7">SNF2 family N-terminal domain-containing protein</fullName>
    </submittedName>
</protein>
<accession>A0ABR4KLZ4</accession>
<feature type="region of interest" description="Disordered" evidence="4">
    <location>
        <begin position="1"/>
        <end position="52"/>
    </location>
</feature>
<dbReference type="PROSITE" id="PS51192">
    <property type="entry name" value="HELICASE_ATP_BIND_1"/>
    <property type="match status" value="1"/>
</dbReference>
<feature type="domain" description="Helicase ATP-binding" evidence="5">
    <location>
        <begin position="147"/>
        <end position="315"/>
    </location>
</feature>
<dbReference type="PANTHER" id="PTHR10799">
    <property type="entry name" value="SNF2/RAD54 HELICASE FAMILY"/>
    <property type="match status" value="1"/>
</dbReference>
<dbReference type="Pfam" id="PF00176">
    <property type="entry name" value="SNF2-rel_dom"/>
    <property type="match status" value="1"/>
</dbReference>
<gene>
    <name evidence="7" type="ORF">BJY01DRAFT_79067</name>
</gene>
<dbReference type="PROSITE" id="PS51194">
    <property type="entry name" value="HELICASE_CTER"/>
    <property type="match status" value="1"/>
</dbReference>
<evidence type="ECO:0000313" key="8">
    <source>
        <dbReference type="Proteomes" id="UP001610446"/>
    </source>
</evidence>
<dbReference type="InterPro" id="IPR038718">
    <property type="entry name" value="SNF2-like_sf"/>
</dbReference>
<dbReference type="SMART" id="SM00490">
    <property type="entry name" value="HELICc"/>
    <property type="match status" value="1"/>
</dbReference>
<dbReference type="Gene3D" id="3.40.50.300">
    <property type="entry name" value="P-loop containing nucleotide triphosphate hydrolases"/>
    <property type="match status" value="1"/>
</dbReference>
<keyword evidence="3" id="KW-0067">ATP-binding</keyword>
<feature type="compositionally biased region" description="Polar residues" evidence="4">
    <location>
        <begin position="16"/>
        <end position="33"/>
    </location>
</feature>
<dbReference type="Gene3D" id="3.40.50.10810">
    <property type="entry name" value="Tandem AAA-ATPase domain"/>
    <property type="match status" value="1"/>
</dbReference>
<feature type="compositionally biased region" description="Low complexity" evidence="4">
    <location>
        <begin position="34"/>
        <end position="45"/>
    </location>
</feature>
<dbReference type="InterPro" id="IPR001650">
    <property type="entry name" value="Helicase_C-like"/>
</dbReference>
<sequence>MDPQYVTIDSDGDDSALSTPRSWATPPSTPAQWSESAATTPESSSGYTRSYRQDSPFVGGRRLFLEWPVPRTQAENLEDISQRRSAFLQANQDLIQPLVGNALRNSQIGTTDSSVPLAIPYVLRGSQPSGLRANLKHYQLEGFSWLLYLKSNGVGGILGDDMGLGKTLQTLTVFQHMKDHESYRGHKFLVVCPLSVLNTWLSEIAKWTTGLTSMAYHGSANDRELLRKQFRQTISQPIDILITNYETLCGDLFFFQTITWSYIVLDEGHRIKNSQAKRTQGVYRLRAEYKLVLTGTPIQNDLTELWSILRWLYPEVFLPSTTQDFEEAFSLTKGACDSKFLDNLARFLALVMLRRTKGSPEIGLNIPEKKQTIISVPLTDLQLGLYYKILTGVERSVRLAPASELARTTNAIHASSAQEIEGLIDLTIDEWETDGAASSKRKGRISTNILMDLRKCSIHPYLLAGAISENYLPGHHVTQSSGKFIVLQKMIRQFVVVEKRKVIIFSGFDQALNLCEDLLQLEKAHAPFSHVRLDGSTTSAWRNLSVFLFSNEPRCKVFLLSIRAGGEGLNLVSSSTVIFLDDDWNPQIMRQAEARVHRLGQTEPVNIFRLHSRGTVEDQMRRRLSKKAYLSDKVMETSSDNDGCSPMDLNFQGSQELALSSINSVLGNPLDVKDLLSSDLYTILHSCAVGEENGLEMSRAEKQTWLERAERVRTNIFNGEQVDTSSRSFSAYEETVIGVSRASRRIGKSRVVTMGEWVVSKESIETASKLNTPTKPKPKAAAEVSKINQKICFLCRRLNPIECKTCTRAYHKACLDMRDDFEYTPKRNAIVCPHHHCCDCGKPASQVGRLLFACLRCPSAYCEHCLDWNQTTFIGNDSEGESRGYFPTSAYYIVCAPCRVPVRKRKLDVMEMDAAKRIRHC</sequence>
<keyword evidence="1" id="KW-0547">Nucleotide-binding</keyword>
<feature type="domain" description="Helicase C-terminal" evidence="6">
    <location>
        <begin position="490"/>
        <end position="650"/>
    </location>
</feature>
<dbReference type="EMBL" id="JBFXLU010000021">
    <property type="protein sequence ID" value="KAL2853291.1"/>
    <property type="molecule type" value="Genomic_DNA"/>
</dbReference>
<keyword evidence="2" id="KW-0378">Hydrolase</keyword>
<dbReference type="CDD" id="cd17919">
    <property type="entry name" value="DEXHc_Snf"/>
    <property type="match status" value="1"/>
</dbReference>
<dbReference type="Pfam" id="PF00271">
    <property type="entry name" value="Helicase_C"/>
    <property type="match status" value="1"/>
</dbReference>
<evidence type="ECO:0000256" key="2">
    <source>
        <dbReference type="ARBA" id="ARBA00022801"/>
    </source>
</evidence>
<dbReference type="Proteomes" id="UP001610446">
    <property type="component" value="Unassembled WGS sequence"/>
</dbReference>
<proteinExistence type="predicted"/>
<evidence type="ECO:0000256" key="4">
    <source>
        <dbReference type="SAM" id="MobiDB-lite"/>
    </source>
</evidence>